<evidence type="ECO:0000256" key="5">
    <source>
        <dbReference type="RuleBase" id="RU362057"/>
    </source>
</evidence>
<protein>
    <recommendedName>
        <fullName evidence="5">Glycosyltransferase</fullName>
        <ecNumber evidence="5">2.4.1.-</ecNumber>
    </recommendedName>
</protein>
<dbReference type="AlphaFoldDB" id="A0A834TMD4"/>
<dbReference type="Proteomes" id="UP000634136">
    <property type="component" value="Unassembled WGS sequence"/>
</dbReference>
<keyword evidence="6" id="KW-1133">Transmembrane helix</keyword>
<keyword evidence="8" id="KW-1185">Reference proteome</keyword>
<proteinExistence type="inferred from homology"/>
<keyword evidence="3 4" id="KW-0808">Transferase</keyword>
<dbReference type="EMBL" id="JAAIUW010000008">
    <property type="protein sequence ID" value="KAF7820034.1"/>
    <property type="molecule type" value="Genomic_DNA"/>
</dbReference>
<dbReference type="FunFam" id="3.40.50.2000:FF:000054">
    <property type="entry name" value="Glycosyltransferase"/>
    <property type="match status" value="1"/>
</dbReference>
<dbReference type="Pfam" id="PF00201">
    <property type="entry name" value="UDPGT"/>
    <property type="match status" value="1"/>
</dbReference>
<dbReference type="OrthoDB" id="5835829at2759"/>
<dbReference type="SUPFAM" id="SSF53756">
    <property type="entry name" value="UDP-Glycosyltransferase/glycogen phosphorylase"/>
    <property type="match status" value="1"/>
</dbReference>
<keyword evidence="2 4" id="KW-0328">Glycosyltransferase</keyword>
<evidence type="ECO:0000256" key="2">
    <source>
        <dbReference type="ARBA" id="ARBA00022676"/>
    </source>
</evidence>
<evidence type="ECO:0000256" key="6">
    <source>
        <dbReference type="SAM" id="Phobius"/>
    </source>
</evidence>
<comment type="similarity">
    <text evidence="1 4">Belongs to the UDP-glycosyltransferase family.</text>
</comment>
<dbReference type="PANTHER" id="PTHR48045">
    <property type="entry name" value="UDP-GLYCOSYLTRANSFERASE 72B1"/>
    <property type="match status" value="1"/>
</dbReference>
<sequence>MAKTTHIAIVPGPLLSHLVSTIEFSKRLVHLHPNFHVTCIFPVLESPPSAFMSNLQHLPSSIEPIFLPPIRKHEMPEGAEPVVQIQLTVTKSLPLLRDLLKSLNSKTPLSALLSEPFSFELLDFAKEQLNTLSFVFFPSAAMVLSLFYYIPKLDQMISGEFTDLSEPIQIPGCVPLHGRDLPKPVQNRASVGYQHFIERAKKFFFLDGVLVNSFVELEEGTARALTKEGCENPPVYLIGPITQSADSVSGSVSDSECLSWLDKQPPRSVLFMCFGGGGTLSQTQINELAFGLEQSGKRFLWVLRVPCDSLDVSVDSSNEDPLEFLPEGFLERTKEQGLVVPSWAPQVQILAHSSTGGFLTNCGWNSILESVQHGVPLIAWPLFAEQKMNTVMLTNGLEVALRPKVNKNGIVERGEISKVVKSLMEGEEGKEVGKRMRNLKEAAANAVKNDGSSTKALSEVAMKWQQFCGI</sequence>
<evidence type="ECO:0000256" key="3">
    <source>
        <dbReference type="ARBA" id="ARBA00022679"/>
    </source>
</evidence>
<dbReference type="FunFam" id="3.40.50.2000:FF:000051">
    <property type="entry name" value="Glycosyltransferase"/>
    <property type="match status" value="1"/>
</dbReference>
<dbReference type="EC" id="2.4.1.-" evidence="5"/>
<evidence type="ECO:0000256" key="1">
    <source>
        <dbReference type="ARBA" id="ARBA00009995"/>
    </source>
</evidence>
<dbReference type="InterPro" id="IPR002213">
    <property type="entry name" value="UDP_glucos_trans"/>
</dbReference>
<accession>A0A834TMD4</accession>
<dbReference type="CDD" id="cd03784">
    <property type="entry name" value="GT1_Gtf-like"/>
    <property type="match status" value="1"/>
</dbReference>
<keyword evidence="6" id="KW-0812">Transmembrane</keyword>
<evidence type="ECO:0000313" key="8">
    <source>
        <dbReference type="Proteomes" id="UP000634136"/>
    </source>
</evidence>
<reference evidence="7" key="1">
    <citation type="submission" date="2020-09" db="EMBL/GenBank/DDBJ databases">
        <title>Genome-Enabled Discovery of Anthraquinone Biosynthesis in Senna tora.</title>
        <authorList>
            <person name="Kang S.-H."/>
            <person name="Pandey R.P."/>
            <person name="Lee C.-M."/>
            <person name="Sim J.-S."/>
            <person name="Jeong J.-T."/>
            <person name="Choi B.-S."/>
            <person name="Jung M."/>
            <person name="Ginzburg D."/>
            <person name="Zhao K."/>
            <person name="Won S.Y."/>
            <person name="Oh T.-J."/>
            <person name="Yu Y."/>
            <person name="Kim N.-H."/>
            <person name="Lee O.R."/>
            <person name="Lee T.-H."/>
            <person name="Bashyal P."/>
            <person name="Kim T.-S."/>
            <person name="Lee W.-H."/>
            <person name="Kawkins C."/>
            <person name="Kim C.-K."/>
            <person name="Kim J.S."/>
            <person name="Ahn B.O."/>
            <person name="Rhee S.Y."/>
            <person name="Sohng J.K."/>
        </authorList>
    </citation>
    <scope>NUCLEOTIDE SEQUENCE</scope>
    <source>
        <tissue evidence="7">Leaf</tissue>
    </source>
</reference>
<comment type="caution">
    <text evidence="7">The sequence shown here is derived from an EMBL/GenBank/DDBJ whole genome shotgun (WGS) entry which is preliminary data.</text>
</comment>
<evidence type="ECO:0000313" key="7">
    <source>
        <dbReference type="EMBL" id="KAF7820034.1"/>
    </source>
</evidence>
<keyword evidence="6" id="KW-0472">Membrane</keyword>
<dbReference type="GO" id="GO:0008194">
    <property type="term" value="F:UDP-glycosyltransferase activity"/>
    <property type="evidence" value="ECO:0007669"/>
    <property type="project" value="InterPro"/>
</dbReference>
<dbReference type="PROSITE" id="PS00375">
    <property type="entry name" value="UDPGT"/>
    <property type="match status" value="1"/>
</dbReference>
<dbReference type="InterPro" id="IPR035595">
    <property type="entry name" value="UDP_glycos_trans_CS"/>
</dbReference>
<name>A0A834TMD4_9FABA</name>
<feature type="transmembrane region" description="Helical" evidence="6">
    <location>
        <begin position="129"/>
        <end position="150"/>
    </location>
</feature>
<organism evidence="7 8">
    <name type="scientific">Senna tora</name>
    <dbReference type="NCBI Taxonomy" id="362788"/>
    <lineage>
        <taxon>Eukaryota</taxon>
        <taxon>Viridiplantae</taxon>
        <taxon>Streptophyta</taxon>
        <taxon>Embryophyta</taxon>
        <taxon>Tracheophyta</taxon>
        <taxon>Spermatophyta</taxon>
        <taxon>Magnoliopsida</taxon>
        <taxon>eudicotyledons</taxon>
        <taxon>Gunneridae</taxon>
        <taxon>Pentapetalae</taxon>
        <taxon>rosids</taxon>
        <taxon>fabids</taxon>
        <taxon>Fabales</taxon>
        <taxon>Fabaceae</taxon>
        <taxon>Caesalpinioideae</taxon>
        <taxon>Cassia clade</taxon>
        <taxon>Senna</taxon>
    </lineage>
</organism>
<dbReference type="PANTHER" id="PTHR48045:SF11">
    <property type="entry name" value="UDP-GLYCOSYLTRANSFERASE 72B1"/>
    <property type="match status" value="1"/>
</dbReference>
<evidence type="ECO:0000256" key="4">
    <source>
        <dbReference type="RuleBase" id="RU003718"/>
    </source>
</evidence>
<gene>
    <name evidence="7" type="ORF">G2W53_025489</name>
</gene>
<dbReference type="Gene3D" id="3.40.50.2000">
    <property type="entry name" value="Glycogen Phosphorylase B"/>
    <property type="match status" value="2"/>
</dbReference>